<dbReference type="PROSITE" id="PS00022">
    <property type="entry name" value="EGF_1"/>
    <property type="match status" value="1"/>
</dbReference>
<dbReference type="InterPro" id="IPR000742">
    <property type="entry name" value="EGF"/>
</dbReference>
<evidence type="ECO:0000256" key="1">
    <source>
        <dbReference type="PROSITE-ProRule" id="PRU00043"/>
    </source>
</evidence>
<name>A0A8B7ZI92_ACAPL</name>
<dbReference type="GO" id="GO:0005509">
    <property type="term" value="F:calcium ion binding"/>
    <property type="evidence" value="ECO:0007669"/>
    <property type="project" value="UniProtKB-UniRule"/>
</dbReference>
<evidence type="ECO:0000259" key="4">
    <source>
        <dbReference type="PROSITE" id="PS50268"/>
    </source>
</evidence>
<dbReference type="InterPro" id="IPR015919">
    <property type="entry name" value="Cadherin-like_sf"/>
</dbReference>
<keyword evidence="1" id="KW-0106">Calcium</keyword>
<dbReference type="RefSeq" id="XP_022105368.1">
    <property type="nucleotide sequence ID" value="XM_022249676.1"/>
</dbReference>
<dbReference type="InterPro" id="IPR002126">
    <property type="entry name" value="Cadherin-like_dom"/>
</dbReference>
<dbReference type="SUPFAM" id="SSF49313">
    <property type="entry name" value="Cadherin-like"/>
    <property type="match status" value="1"/>
</dbReference>
<evidence type="ECO:0000256" key="2">
    <source>
        <dbReference type="SAM" id="MobiDB-lite"/>
    </source>
</evidence>
<evidence type="ECO:0000313" key="5">
    <source>
        <dbReference type="Proteomes" id="UP000694845"/>
    </source>
</evidence>
<feature type="chain" id="PRO_5034924187" evidence="3">
    <location>
        <begin position="20"/>
        <end position="801"/>
    </location>
</feature>
<organism evidence="5 6">
    <name type="scientific">Acanthaster planci</name>
    <name type="common">Crown-of-thorns starfish</name>
    <dbReference type="NCBI Taxonomy" id="133434"/>
    <lineage>
        <taxon>Eukaryota</taxon>
        <taxon>Metazoa</taxon>
        <taxon>Echinodermata</taxon>
        <taxon>Eleutherozoa</taxon>
        <taxon>Asterozoa</taxon>
        <taxon>Asteroidea</taxon>
        <taxon>Valvatacea</taxon>
        <taxon>Valvatida</taxon>
        <taxon>Acanthasteridae</taxon>
        <taxon>Acanthaster</taxon>
    </lineage>
</organism>
<dbReference type="GeneID" id="110987183"/>
<accession>A0A8B7ZI92</accession>
<proteinExistence type="predicted"/>
<dbReference type="KEGG" id="aplc:110987183"/>
<dbReference type="Proteomes" id="UP000694845">
    <property type="component" value="Unplaced"/>
</dbReference>
<dbReference type="GO" id="GO:0007156">
    <property type="term" value="P:homophilic cell adhesion via plasma membrane adhesion molecules"/>
    <property type="evidence" value="ECO:0007669"/>
    <property type="project" value="InterPro"/>
</dbReference>
<feature type="signal peptide" evidence="3">
    <location>
        <begin position="1"/>
        <end position="19"/>
    </location>
</feature>
<feature type="domain" description="Cadherin" evidence="4">
    <location>
        <begin position="107"/>
        <end position="204"/>
    </location>
</feature>
<dbReference type="OrthoDB" id="6355129at2759"/>
<sequence length="801" mass="88791">MSWYSQAMMLCLFAIGASALFDEDIRHKPSICRRKAKSECDLGICERYVETECYHGVCSNHTGECVCAPCWTGDRCDILQNSHVPVFQQQTVIVDVDIKDTYSDDVIVKVGADDPDAEECSYLDSCPCANILYSIEEGNEDSLFMIDPRSGEIRLTRTQALKGLSQDAEFKLIISAKNPVHRTRVRRRLDHPADGSSDNASPTMVVLVTSSSPEKVETAAAHSRRRRSTSGVPTSETFTLEKLSPYTDVTDIKIGEKVPLRLVIWLPVQTTTMKVELLTPYESSAILVLCDPQFTHVGNNYPSFDSSSIRPEYYSHAGDFRYDRVVLDLGSVVNTGSNTADDVLNKIHLDFNVILQLNNATEYGESYMVSAAVSYGAGLSNVWSGGTAFSPVNDTNDWSTSSPVLTISGPDEMTTQSSAIFHFDLVLKNYVTDFYLDIVAEHYDSGNPVMKICEFQLTGKGDNYGCMPNELPRFSSVYDNATFDNATVLARLDFGEIVNTGLRAGNNSDDENKISTEAVVYITNSSNIVDGEKYWLGVTITVDGSKIYSNQQAITALTTPAPTMTVDPVIEFYAVDGYAVTIGGTVGFVVSIDIPENITSVFIVDLSMPYTASNGAVLSICRAEVVYVGYNLPCMQSMTPEFKREDGQNADYVQFNFGGITNLGRRHQTDDSKLKVLISAELMASHPDVSNGTEFEVTAGIRYEMADKDILWVSKAQITAVDYQHHEYSDNDKIPKFKIRNRGKDYYLYNNSAVSLNITVTIPPETTYTPVLLNITWTRPSSPTSQRRTASHTSTWWTWAW</sequence>
<evidence type="ECO:0000256" key="3">
    <source>
        <dbReference type="SAM" id="SignalP"/>
    </source>
</evidence>
<dbReference type="AlphaFoldDB" id="A0A8B7ZI92"/>
<dbReference type="CDD" id="cd11304">
    <property type="entry name" value="Cadherin_repeat"/>
    <property type="match status" value="1"/>
</dbReference>
<keyword evidence="3" id="KW-0732">Signal</keyword>
<feature type="region of interest" description="Disordered" evidence="2">
    <location>
        <begin position="210"/>
        <end position="235"/>
    </location>
</feature>
<keyword evidence="5" id="KW-1185">Reference proteome</keyword>
<evidence type="ECO:0000313" key="6">
    <source>
        <dbReference type="RefSeq" id="XP_022105368.1"/>
    </source>
</evidence>
<reference evidence="6" key="1">
    <citation type="submission" date="2025-08" db="UniProtKB">
        <authorList>
            <consortium name="RefSeq"/>
        </authorList>
    </citation>
    <scope>IDENTIFICATION</scope>
</reference>
<dbReference type="Gene3D" id="2.60.40.60">
    <property type="entry name" value="Cadherins"/>
    <property type="match status" value="1"/>
</dbReference>
<gene>
    <name evidence="6" type="primary">LOC110987183</name>
</gene>
<protein>
    <submittedName>
        <fullName evidence="6">Uncharacterized protein LOC110987183</fullName>
    </submittedName>
</protein>
<dbReference type="GO" id="GO:0016020">
    <property type="term" value="C:membrane"/>
    <property type="evidence" value="ECO:0007669"/>
    <property type="project" value="InterPro"/>
</dbReference>
<dbReference type="PROSITE" id="PS50268">
    <property type="entry name" value="CADHERIN_2"/>
    <property type="match status" value="1"/>
</dbReference>